<name>A0A0X8JJE3_9BACT</name>
<gene>
    <name evidence="1" type="ORF">AXF13_04740</name>
</gene>
<keyword evidence="2" id="KW-1185">Reference proteome</keyword>
<dbReference type="Proteomes" id="UP000069241">
    <property type="component" value="Chromosome"/>
</dbReference>
<proteinExistence type="predicted"/>
<dbReference type="KEGG" id="dfi:AXF13_04740"/>
<evidence type="ECO:0000313" key="2">
    <source>
        <dbReference type="Proteomes" id="UP000069241"/>
    </source>
</evidence>
<dbReference type="AlphaFoldDB" id="A0A0X8JJE3"/>
<protein>
    <submittedName>
        <fullName evidence="1">Uncharacterized protein</fullName>
    </submittedName>
</protein>
<reference evidence="2" key="1">
    <citation type="submission" date="2016-02" db="EMBL/GenBank/DDBJ databases">
        <authorList>
            <person name="Holder M.E."/>
            <person name="Ajami N.J."/>
            <person name="Petrosino J.F."/>
        </authorList>
    </citation>
    <scope>NUCLEOTIDE SEQUENCE [LARGE SCALE GENOMIC DNA]</scope>
    <source>
        <strain evidence="2">CCUG 45958</strain>
    </source>
</reference>
<organism evidence="1 2">
    <name type="scientific">Desulfovibrio fairfieldensis</name>
    <dbReference type="NCBI Taxonomy" id="44742"/>
    <lineage>
        <taxon>Bacteria</taxon>
        <taxon>Pseudomonadati</taxon>
        <taxon>Thermodesulfobacteriota</taxon>
        <taxon>Desulfovibrionia</taxon>
        <taxon>Desulfovibrionales</taxon>
        <taxon>Desulfovibrionaceae</taxon>
        <taxon>Desulfovibrio</taxon>
    </lineage>
</organism>
<evidence type="ECO:0000313" key="1">
    <source>
        <dbReference type="EMBL" id="AMD89473.1"/>
    </source>
</evidence>
<accession>A0A0X8JJE3</accession>
<sequence length="163" mass="17304">MKVILKSCPHCQQEGQNLQIETNGGGITYICCLACFLRGPVEVNVVQAVQAWNELPRAPQSGKSIAAAAEPYVLALGDVYIQGCLDGYNKGVRKVNSDLRLLALAAQSQNLSDLARALNGVADGNDAALPVTLRIFQDEMKRHCASSPPEGINSVVDGGNVVQ</sequence>
<dbReference type="EMBL" id="CP014229">
    <property type="protein sequence ID" value="AMD89473.1"/>
    <property type="molecule type" value="Genomic_DNA"/>
</dbReference>
<dbReference type="RefSeq" id="WP_062251844.1">
    <property type="nucleotide sequence ID" value="NZ_CP014229.1"/>
</dbReference>